<evidence type="ECO:0000313" key="3">
    <source>
        <dbReference type="Proteomes" id="UP000812277"/>
    </source>
</evidence>
<evidence type="ECO:0000259" key="1">
    <source>
        <dbReference type="Pfam" id="PF00085"/>
    </source>
</evidence>
<dbReference type="Proteomes" id="UP000812277">
    <property type="component" value="Unassembled WGS sequence"/>
</dbReference>
<dbReference type="CDD" id="cd02947">
    <property type="entry name" value="TRX_family"/>
    <property type="match status" value="1"/>
</dbReference>
<dbReference type="EMBL" id="JAHZIJ010000009">
    <property type="protein sequence ID" value="MBW7475833.1"/>
    <property type="molecule type" value="Genomic_DNA"/>
</dbReference>
<organism evidence="2 3">
    <name type="scientific">Paenibacillus oenotherae</name>
    <dbReference type="NCBI Taxonomy" id="1435645"/>
    <lineage>
        <taxon>Bacteria</taxon>
        <taxon>Bacillati</taxon>
        <taxon>Bacillota</taxon>
        <taxon>Bacilli</taxon>
        <taxon>Bacillales</taxon>
        <taxon>Paenibacillaceae</taxon>
        <taxon>Paenibacillus</taxon>
    </lineage>
</organism>
<feature type="domain" description="Thioredoxin" evidence="1">
    <location>
        <begin position="29"/>
        <end position="106"/>
    </location>
</feature>
<dbReference type="SUPFAM" id="SSF52833">
    <property type="entry name" value="Thioredoxin-like"/>
    <property type="match status" value="1"/>
</dbReference>
<name>A0ABS7D7B4_9BACL</name>
<dbReference type="InterPro" id="IPR013766">
    <property type="entry name" value="Thioredoxin_domain"/>
</dbReference>
<sequence length="113" mass="12658">MTGIHEVNEGDVLRLLGWHDGDESVTGAVLMFTPLCGTCKIAERMLEIVAATTVAVEITKLNINYAPRLREEWRISSVPCLVLLRNGRPVRFEYAMRSVDHLYELLKSLESAG</sequence>
<proteinExistence type="predicted"/>
<dbReference type="Pfam" id="PF00085">
    <property type="entry name" value="Thioredoxin"/>
    <property type="match status" value="1"/>
</dbReference>
<dbReference type="Gene3D" id="3.40.30.10">
    <property type="entry name" value="Glutaredoxin"/>
    <property type="match status" value="1"/>
</dbReference>
<protein>
    <submittedName>
        <fullName evidence="2">Thioredoxin family protein</fullName>
    </submittedName>
</protein>
<dbReference type="InterPro" id="IPR036249">
    <property type="entry name" value="Thioredoxin-like_sf"/>
</dbReference>
<keyword evidence="3" id="KW-1185">Reference proteome</keyword>
<evidence type="ECO:0000313" key="2">
    <source>
        <dbReference type="EMBL" id="MBW7475833.1"/>
    </source>
</evidence>
<gene>
    <name evidence="2" type="ORF">K0T92_13845</name>
</gene>
<reference evidence="2 3" key="1">
    <citation type="submission" date="2021-07" db="EMBL/GenBank/DDBJ databases">
        <title>Paenibacillus radiodurans sp. nov., isolated from the southeastern edge of Tengger Desert.</title>
        <authorList>
            <person name="Zhang G."/>
        </authorList>
    </citation>
    <scope>NUCLEOTIDE SEQUENCE [LARGE SCALE GENOMIC DNA]</scope>
    <source>
        <strain evidence="2 3">DT7-4</strain>
    </source>
</reference>
<accession>A0ABS7D7B4</accession>
<comment type="caution">
    <text evidence="2">The sequence shown here is derived from an EMBL/GenBank/DDBJ whole genome shotgun (WGS) entry which is preliminary data.</text>
</comment>
<dbReference type="RefSeq" id="WP_219873081.1">
    <property type="nucleotide sequence ID" value="NZ_JAHZIJ010000009.1"/>
</dbReference>